<dbReference type="Proteomes" id="UP000719412">
    <property type="component" value="Unassembled WGS sequence"/>
</dbReference>
<evidence type="ECO:0000256" key="10">
    <source>
        <dbReference type="ARBA" id="ARBA00058504"/>
    </source>
</evidence>
<dbReference type="AlphaFoldDB" id="A0A8J6HSG4"/>
<gene>
    <name evidence="13" type="ORF">GEV33_003268</name>
</gene>
<keyword evidence="14" id="KW-1185">Reference proteome</keyword>
<evidence type="ECO:0000256" key="4">
    <source>
        <dbReference type="ARBA" id="ARBA00005432"/>
    </source>
</evidence>
<name>A0A8J6HSG4_TENMO</name>
<dbReference type="FunFam" id="3.40.1180.10:FF:000002">
    <property type="entry name" value="Alkyl transferase"/>
    <property type="match status" value="1"/>
</dbReference>
<keyword evidence="7" id="KW-0460">Magnesium</keyword>
<protein>
    <recommendedName>
        <fullName evidence="12">Alkyl transferase</fullName>
        <ecNumber evidence="12">2.5.1.-</ecNumber>
    </recommendedName>
</protein>
<comment type="pathway">
    <text evidence="3">Protein modification; protein glycosylation.</text>
</comment>
<evidence type="ECO:0000256" key="6">
    <source>
        <dbReference type="ARBA" id="ARBA00022824"/>
    </source>
</evidence>
<comment type="caution">
    <text evidence="13">The sequence shown here is derived from an EMBL/GenBank/DDBJ whole genome shotgun (WGS) entry which is preliminary data.</text>
</comment>
<dbReference type="InterPro" id="IPR036424">
    <property type="entry name" value="UPP_synth-like_sf"/>
</dbReference>
<accession>A0A8J6HSG4</accession>
<reference evidence="13" key="1">
    <citation type="journal article" date="2020" name="J Insects Food Feed">
        <title>The yellow mealworm (Tenebrio molitor) genome: a resource for the emerging insects as food and feed industry.</title>
        <authorList>
            <person name="Eriksson T."/>
            <person name="Andere A."/>
            <person name="Kelstrup H."/>
            <person name="Emery V."/>
            <person name="Picard C."/>
        </authorList>
    </citation>
    <scope>NUCLEOTIDE SEQUENCE</scope>
    <source>
        <strain evidence="13">Stoneville</strain>
        <tissue evidence="13">Whole head</tissue>
    </source>
</reference>
<dbReference type="PANTHER" id="PTHR10291:SF43">
    <property type="entry name" value="DEHYDRODOLICHYL DIPHOSPHATE SYNTHASE COMPLEX SUBUNIT DHDDS"/>
    <property type="match status" value="1"/>
</dbReference>
<sequence length="257" mass="29159">MSWIVDSSLTFFQKFCVNVIKCGPIPNHIAFIMDGNRRYASKTKVEKAEGHVKGFDKLAETLQWCLELGIKEVTVYAFSIENFKRSDDEVATLMKLATEKFQKLLDEKDRLMAEGVCIRIIGNLSLLSPELRKLIAEATLMTKHNKKAFLNVAFAYTSRDEIVSTAETIVEGVKKGFLDVDNIDEDLFSDCLYTSASPEPDMIVRTSGELRFSDFLLWQIADSHICFAQVLWPEFCIWHLLACIFKRKMGMTGSKGS</sequence>
<organism evidence="13 14">
    <name type="scientific">Tenebrio molitor</name>
    <name type="common">Yellow mealworm beetle</name>
    <dbReference type="NCBI Taxonomy" id="7067"/>
    <lineage>
        <taxon>Eukaryota</taxon>
        <taxon>Metazoa</taxon>
        <taxon>Ecdysozoa</taxon>
        <taxon>Arthropoda</taxon>
        <taxon>Hexapoda</taxon>
        <taxon>Insecta</taxon>
        <taxon>Pterygota</taxon>
        <taxon>Neoptera</taxon>
        <taxon>Endopterygota</taxon>
        <taxon>Coleoptera</taxon>
        <taxon>Polyphaga</taxon>
        <taxon>Cucujiformia</taxon>
        <taxon>Tenebrionidae</taxon>
        <taxon>Tenebrio</taxon>
    </lineage>
</organism>
<evidence type="ECO:0000256" key="5">
    <source>
        <dbReference type="ARBA" id="ARBA00022679"/>
    </source>
</evidence>
<dbReference type="HAMAP" id="MF_01139">
    <property type="entry name" value="ISPT"/>
    <property type="match status" value="1"/>
</dbReference>
<keyword evidence="6" id="KW-0256">Endoplasmic reticulum</keyword>
<dbReference type="SUPFAM" id="SSF64005">
    <property type="entry name" value="Undecaprenyl diphosphate synthase"/>
    <property type="match status" value="1"/>
</dbReference>
<comment type="cofactor">
    <cofactor evidence="1">
        <name>Mg(2+)</name>
        <dbReference type="ChEBI" id="CHEBI:18420"/>
    </cofactor>
</comment>
<dbReference type="NCBIfam" id="TIGR00055">
    <property type="entry name" value="uppS"/>
    <property type="match status" value="1"/>
</dbReference>
<dbReference type="EC" id="2.5.1.-" evidence="12"/>
<comment type="subunit">
    <text evidence="11">Forms an active dehydrodolichyl diphosphate synthase complex with NUS1.</text>
</comment>
<proteinExistence type="inferred from homology"/>
<dbReference type="GO" id="GO:1904423">
    <property type="term" value="C:dehydrodolichyl diphosphate synthase complex"/>
    <property type="evidence" value="ECO:0007669"/>
    <property type="project" value="TreeGrafter"/>
</dbReference>
<comment type="similarity">
    <text evidence="4 12">Belongs to the UPP synthase family.</text>
</comment>
<evidence type="ECO:0000256" key="12">
    <source>
        <dbReference type="RuleBase" id="RU363018"/>
    </source>
</evidence>
<dbReference type="InterPro" id="IPR001441">
    <property type="entry name" value="UPP_synth-like"/>
</dbReference>
<dbReference type="GO" id="GO:0005789">
    <property type="term" value="C:endoplasmic reticulum membrane"/>
    <property type="evidence" value="ECO:0007669"/>
    <property type="project" value="UniProtKB-SubCell"/>
</dbReference>
<dbReference type="CDD" id="cd00475">
    <property type="entry name" value="Cis_IPPS"/>
    <property type="match status" value="1"/>
</dbReference>
<evidence type="ECO:0000256" key="7">
    <source>
        <dbReference type="ARBA" id="ARBA00022842"/>
    </source>
</evidence>
<evidence type="ECO:0000256" key="2">
    <source>
        <dbReference type="ARBA" id="ARBA00004406"/>
    </source>
</evidence>
<evidence type="ECO:0000313" key="14">
    <source>
        <dbReference type="Proteomes" id="UP000719412"/>
    </source>
</evidence>
<keyword evidence="5 12" id="KW-0808">Transferase</keyword>
<evidence type="ECO:0000256" key="11">
    <source>
        <dbReference type="ARBA" id="ARBA00064670"/>
    </source>
</evidence>
<dbReference type="GO" id="GO:0045547">
    <property type="term" value="F:ditrans,polycis-polyprenyl diphosphate synthase [(2E,6E)-farnesyl diphosphate specific] activity"/>
    <property type="evidence" value="ECO:0007669"/>
    <property type="project" value="UniProtKB-EC"/>
</dbReference>
<evidence type="ECO:0000256" key="3">
    <source>
        <dbReference type="ARBA" id="ARBA00004922"/>
    </source>
</evidence>
<dbReference type="Gene3D" id="3.40.1180.10">
    <property type="entry name" value="Decaprenyl diphosphate synthase-like"/>
    <property type="match status" value="1"/>
</dbReference>
<reference evidence="13" key="2">
    <citation type="submission" date="2021-08" db="EMBL/GenBank/DDBJ databases">
        <authorList>
            <person name="Eriksson T."/>
        </authorList>
    </citation>
    <scope>NUCLEOTIDE SEQUENCE</scope>
    <source>
        <strain evidence="13">Stoneville</strain>
        <tissue evidence="13">Whole head</tissue>
    </source>
</reference>
<dbReference type="Pfam" id="PF01255">
    <property type="entry name" value="Prenyltransf"/>
    <property type="match status" value="1"/>
</dbReference>
<dbReference type="GO" id="GO:0016094">
    <property type="term" value="P:polyprenol biosynthetic process"/>
    <property type="evidence" value="ECO:0007669"/>
    <property type="project" value="TreeGrafter"/>
</dbReference>
<dbReference type="PROSITE" id="PS01066">
    <property type="entry name" value="UPP_SYNTHASE"/>
    <property type="match status" value="1"/>
</dbReference>
<evidence type="ECO:0000313" key="13">
    <source>
        <dbReference type="EMBL" id="KAH0819522.1"/>
    </source>
</evidence>
<dbReference type="EMBL" id="JABDTM020014353">
    <property type="protein sequence ID" value="KAH0819522.1"/>
    <property type="molecule type" value="Genomic_DNA"/>
</dbReference>
<evidence type="ECO:0000256" key="9">
    <source>
        <dbReference type="ARBA" id="ARBA00047353"/>
    </source>
</evidence>
<comment type="function">
    <text evidence="10">With NUS1, forms the dehydrodolichyl diphosphate synthase (DDS) complex, an essential component of the dolichol monophosphate (Dol-P) biosynthetic machinery. Adds multiple copies of isopentenyl pyrophosphate (IPP) to farnesyl pyrophosphate (FPP) to produce dehydrodolichyl diphosphate (Dedol-PP), a precursor of dolichol which is utilized as a sugar carrier in protein glycosylation in the endoplasmic reticulum (ER).</text>
</comment>
<dbReference type="InterPro" id="IPR018520">
    <property type="entry name" value="UPP_synth-like_CS"/>
</dbReference>
<evidence type="ECO:0000256" key="8">
    <source>
        <dbReference type="ARBA" id="ARBA00023136"/>
    </source>
</evidence>
<comment type="subcellular location">
    <subcellularLocation>
        <location evidence="2">Endoplasmic reticulum membrane</location>
        <topology evidence="2">Peripheral membrane protein</topology>
    </subcellularLocation>
</comment>
<comment type="catalytic activity">
    <reaction evidence="9">
        <text>n isopentenyl diphosphate + (2E,6E)-farnesyl diphosphate = a di-trans,poly-cis-polyprenyl diphosphate + n diphosphate</text>
        <dbReference type="Rhea" id="RHEA:53008"/>
        <dbReference type="Rhea" id="RHEA-COMP:19494"/>
        <dbReference type="ChEBI" id="CHEBI:33019"/>
        <dbReference type="ChEBI" id="CHEBI:128769"/>
        <dbReference type="ChEBI" id="CHEBI:136960"/>
        <dbReference type="ChEBI" id="CHEBI:175763"/>
        <dbReference type="EC" id="2.5.1.87"/>
    </reaction>
</comment>
<evidence type="ECO:0000256" key="1">
    <source>
        <dbReference type="ARBA" id="ARBA00001946"/>
    </source>
</evidence>
<keyword evidence="8" id="KW-0472">Membrane</keyword>
<dbReference type="PANTHER" id="PTHR10291">
    <property type="entry name" value="DEHYDRODOLICHYL DIPHOSPHATE SYNTHASE FAMILY MEMBER"/>
    <property type="match status" value="1"/>
</dbReference>